<dbReference type="EMBL" id="MN739233">
    <property type="protein sequence ID" value="QHS94818.1"/>
    <property type="molecule type" value="Genomic_DNA"/>
</dbReference>
<evidence type="ECO:0000256" key="2">
    <source>
        <dbReference type="ARBA" id="ARBA00019253"/>
    </source>
</evidence>
<dbReference type="Gene3D" id="3.40.50.300">
    <property type="entry name" value="P-loop containing nucleotide triphosphate hydrolases"/>
    <property type="match status" value="2"/>
</dbReference>
<comment type="similarity">
    <text evidence="1">Belongs to the asfivirus helicase A859L family.</text>
</comment>
<evidence type="ECO:0000256" key="1">
    <source>
        <dbReference type="ARBA" id="ARBA00007303"/>
    </source>
</evidence>
<dbReference type="Pfam" id="PF04851">
    <property type="entry name" value="ResIII"/>
    <property type="match status" value="1"/>
</dbReference>
<dbReference type="PANTHER" id="PTHR47396">
    <property type="entry name" value="TYPE I RESTRICTION ENZYME ECOKI R PROTEIN"/>
    <property type="match status" value="1"/>
</dbReference>
<dbReference type="InterPro" id="IPR006935">
    <property type="entry name" value="Helicase/UvrB_N"/>
</dbReference>
<dbReference type="PROSITE" id="PS51194">
    <property type="entry name" value="HELICASE_CTER"/>
    <property type="match status" value="1"/>
</dbReference>
<organism evidence="5">
    <name type="scientific">viral metagenome</name>
    <dbReference type="NCBI Taxonomy" id="1070528"/>
    <lineage>
        <taxon>unclassified sequences</taxon>
        <taxon>metagenomes</taxon>
        <taxon>organismal metagenomes</taxon>
    </lineage>
</organism>
<dbReference type="Pfam" id="PF00271">
    <property type="entry name" value="Helicase_C"/>
    <property type="match status" value="1"/>
</dbReference>
<evidence type="ECO:0000313" key="5">
    <source>
        <dbReference type="EMBL" id="QHS94818.1"/>
    </source>
</evidence>
<dbReference type="GO" id="GO:0005829">
    <property type="term" value="C:cytosol"/>
    <property type="evidence" value="ECO:0007669"/>
    <property type="project" value="TreeGrafter"/>
</dbReference>
<dbReference type="InterPro" id="IPR018306">
    <property type="entry name" value="Phage_T5_Orf172_DNA-bd"/>
</dbReference>
<dbReference type="Pfam" id="PF10544">
    <property type="entry name" value="T5orf172"/>
    <property type="match status" value="1"/>
</dbReference>
<feature type="domain" description="Helicase C-terminal" evidence="4">
    <location>
        <begin position="405"/>
        <end position="568"/>
    </location>
</feature>
<evidence type="ECO:0000259" key="3">
    <source>
        <dbReference type="PROSITE" id="PS51192"/>
    </source>
</evidence>
<dbReference type="InterPro" id="IPR050742">
    <property type="entry name" value="Helicase_Restrict-Modif_Enz"/>
</dbReference>
<protein>
    <recommendedName>
        <fullName evidence="2">Probable helicase A859L</fullName>
    </recommendedName>
</protein>
<evidence type="ECO:0000259" key="4">
    <source>
        <dbReference type="PROSITE" id="PS51194"/>
    </source>
</evidence>
<dbReference type="GO" id="GO:0016787">
    <property type="term" value="F:hydrolase activity"/>
    <property type="evidence" value="ECO:0007669"/>
    <property type="project" value="InterPro"/>
</dbReference>
<dbReference type="InterPro" id="IPR027417">
    <property type="entry name" value="P-loop_NTPase"/>
</dbReference>
<sequence length="742" mass="86929">MIKLLVIYYYITNKNFIKMINGYIYVRNHSSYDVENVCKMGKASNIPERDTQYATGEIKRGYFEAVFEVPIKKMGNIEHLLQNEFRTLNVKYDAGTEFYNKQIINLIEPYLFKLGVKYKKLSNEEISNLTRCNRVRNSMKKINIKSFINTVKFMRTVPYIPRNDQNIIIEKSFIHFQQNDKGILILTCGVGKTLISLWITQKLNSKKILIGVPNKLLLKQWEEIIIALYQKQPLLIEGGVDSDTIKSYLSSNQDNCIVITTYASSHKLLTVTKELDYKFDMKINDEAHHLTSNNINEEEKKTYINMLKIDSKKQLSLTATLKILENKENQRDEDIVVSNDNNYYFGDIIDRKGLLWGINENIICDYVIQTIITDEEQLEEQLSRFYITEENDKSLFLSAFASLKSINDGYSHHLLIYSNNKDNSFKLTQYIKMLLDEKYFDISDLYYSDYHSEMKSKDQKEIINKFENAKFGIITCVYCLGEGWDFPLLDGVVFAENMTSNIRIVQSALRASRKNKKDTNKKTKIILPILNRDDWLENNENTDLKKVREVIYQMGLEDETISQKIKVFRIDIGKQKPKPKEEKEKRVVDEFGEYDDELTKRVILKTIKRITLGTTYEKAVKIIADKNIKSKESYYDLCDKDNRLPKDPKIVFKGKFTNWIKYLSIEQVYYDFEMCKNKVGEYLSLNPELKKHSLELSIVSNELCKMDDLFPPNGLWVEYYNVNDLQDIITITNKKNKINVVL</sequence>
<dbReference type="InterPro" id="IPR014001">
    <property type="entry name" value="Helicase_ATP-bd"/>
</dbReference>
<accession>A0A6C0BTS8</accession>
<reference evidence="5" key="1">
    <citation type="journal article" date="2020" name="Nature">
        <title>Giant virus diversity and host interactions through global metagenomics.</title>
        <authorList>
            <person name="Schulz F."/>
            <person name="Roux S."/>
            <person name="Paez-Espino D."/>
            <person name="Jungbluth S."/>
            <person name="Walsh D.A."/>
            <person name="Denef V.J."/>
            <person name="McMahon K.D."/>
            <person name="Konstantinidis K.T."/>
            <person name="Eloe-Fadrosh E.A."/>
            <person name="Kyrpides N.C."/>
            <person name="Woyke T."/>
        </authorList>
    </citation>
    <scope>NUCLEOTIDE SEQUENCE</scope>
    <source>
        <strain evidence="5">GVMAG-M-3300018428-16</strain>
    </source>
</reference>
<name>A0A6C0BTS8_9ZZZZ</name>
<dbReference type="PANTHER" id="PTHR47396:SF1">
    <property type="entry name" value="ATP-DEPENDENT HELICASE IRC3-RELATED"/>
    <property type="match status" value="1"/>
</dbReference>
<dbReference type="SMART" id="SM00487">
    <property type="entry name" value="DEXDc"/>
    <property type="match status" value="1"/>
</dbReference>
<dbReference type="PROSITE" id="PS51192">
    <property type="entry name" value="HELICASE_ATP_BIND_1"/>
    <property type="match status" value="1"/>
</dbReference>
<proteinExistence type="inferred from homology"/>
<dbReference type="GO" id="GO:0005524">
    <property type="term" value="F:ATP binding"/>
    <property type="evidence" value="ECO:0007669"/>
    <property type="project" value="InterPro"/>
</dbReference>
<dbReference type="SUPFAM" id="SSF52540">
    <property type="entry name" value="P-loop containing nucleoside triphosphate hydrolases"/>
    <property type="match status" value="1"/>
</dbReference>
<dbReference type="GO" id="GO:0003677">
    <property type="term" value="F:DNA binding"/>
    <property type="evidence" value="ECO:0007669"/>
    <property type="project" value="InterPro"/>
</dbReference>
<dbReference type="InterPro" id="IPR001650">
    <property type="entry name" value="Helicase_C-like"/>
</dbReference>
<feature type="domain" description="Helicase ATP-binding" evidence="3">
    <location>
        <begin position="173"/>
        <end position="339"/>
    </location>
</feature>
<dbReference type="AlphaFoldDB" id="A0A6C0BTS8"/>